<dbReference type="OrthoDB" id="61409at2759"/>
<dbReference type="GO" id="GO:0016491">
    <property type="term" value="F:oxidoreductase activity"/>
    <property type="evidence" value="ECO:0007669"/>
    <property type="project" value="InterPro"/>
</dbReference>
<dbReference type="InterPro" id="IPR002227">
    <property type="entry name" value="Tyrosinase_Cu-bd"/>
</dbReference>
<dbReference type="InterPro" id="IPR011936">
    <property type="entry name" value="Myxo_disulph_rpt"/>
</dbReference>
<dbReference type="GO" id="GO:0007166">
    <property type="term" value="P:cell surface receptor signaling pathway"/>
    <property type="evidence" value="ECO:0007669"/>
    <property type="project" value="TreeGrafter"/>
</dbReference>
<name>A0A1V9YC80_ACHHY</name>
<evidence type="ECO:0000256" key="4">
    <source>
        <dbReference type="SAM" id="SignalP"/>
    </source>
</evidence>
<dbReference type="PANTHER" id="PTHR46130">
    <property type="entry name" value="LAMGL DOMAIN-CONTAINING PROTEIN"/>
    <property type="match status" value="1"/>
</dbReference>
<accession>A0A1V9YC80</accession>
<evidence type="ECO:0000259" key="5">
    <source>
        <dbReference type="PROSITE" id="PS00498"/>
    </source>
</evidence>
<sequence>MRTSVAILALTAVAVSAAPDPTYCPNIFYQAASVILRSPFLLSKNPSLNNACHTCIAKVAAQQQYAPLCYVIGMDGYDPNYSIQQDCHCLSLGLTEACAQMCLPNPLCSQTSVRPECTACVAKAAPATCGAGTPWTLPCYETCQSPICITECSPGPQCHPADTACAACVTQANPSCSTAVSSFNLPWSSGCTAACYSSACSQQCNRMCGNGFLTADEQCDDGNTDSGDGCSANCQVEAGFVCTGSPLSQCHLGSCGDGVIQPGEGCDDGNYASGDGCSGACQIEVGASCQGQPSVCGAVCGDGVRAVGLEGCDDGNTSSGDGCSSSCKVEKGYTCPTNAQHKSQCSAACGDGYIVPNVESCDDGNTASFDGCSRTCEIETGYRCSTSSSGASSCSVTCGDGIIAFPVEACDDGNHVAGDGCSFTCQVETGYTCSAASPSVCAGICGDGVIELGEGCDDGNTNSGDGCSSTCQLEDGWTCSNANAPSSVCTPVCGDEIVVGWEECDSTSPNCVGCKKQPPGPPVYADLFVAELTSATRCGNRMREAGETCDDGNTNPGDGCSATCQIEQGFTCRGTTCTSVCGNSVKTPSEGCDDGNTRAGDGCSATCTIESGYKCTQNSAGKSTCAPVCGDGKIKAPEICDDANTVAGDGCSATCTVETGFACRANANGVSSCTATCGDGIKVGSEACDDGNTRAGDGCSATCTVERGFACSGTKPSSCAAICGDGIVTGTEGCDVGNTAGTAGCSATCQPVPGFQCTTPASGGPSTCARATACGDGIVSGNEQCDDGNNVSGDGCSFRCRTEALYTCTGTAPSVCAKSNCPNIRRDWSSLSAQDKANFMTCVDRLYQGGYYQKLTGIHVYAPNDQYAHHTNGFVQWHRKWLLMVQNLMRSTGGICACMDLPYWDWAKDAANMQSNGCRTKLQCHPILAEWGGGGSASTPYQSVPVYNNPASGSPSGSATGYCVLNSITKNWRAGATLGRFSTPYNPNCPVVRRGWDDYNDQSGYYSRPMSSSAFLSLAASLARATSYSTFSNIALGDIHVSPHNDNGGFLTTFVSPADPVFLLHHGNIDRVYALWEACHGCTNPSRQTRTVESNCYRGSGSGDGINEEMSFLTYDDLGNGRFNVVPADVATDFAEWMPQGFHTPGDMMDTASLGPYAYRYASNNLDKQLWTASGCSTNQPAAVLLAEHPNFVALHSAANATSDVDDATTEYIAWVQDLLGKVQKLIEALQKSNLFSLPFAQSLLGHLSSLDMYAVDVAATCECVHINKVRLARSSPTDFGPPVSDLTAATQRRWNNTFASTRNCFHRLHNSDDADELQRQYCAVILNPDFESAVQSYISDATRALLNDAPSIIESITSYFNKN</sequence>
<dbReference type="GO" id="GO:0005615">
    <property type="term" value="C:extracellular space"/>
    <property type="evidence" value="ECO:0007669"/>
    <property type="project" value="TreeGrafter"/>
</dbReference>
<protein>
    <recommendedName>
        <fullName evidence="5">Tyrosinase copper-binding domain-containing protein</fullName>
    </recommendedName>
</protein>
<proteinExistence type="predicted"/>
<dbReference type="Pfam" id="PF13948">
    <property type="entry name" value="DUF4215"/>
    <property type="match status" value="11"/>
</dbReference>
<gene>
    <name evidence="6" type="ORF">ACHHYP_14866</name>
</gene>
<keyword evidence="1 4" id="KW-0732">Signal</keyword>
<feature type="chain" id="PRO_5012438652" description="Tyrosinase copper-binding domain-containing protein" evidence="4">
    <location>
        <begin position="18"/>
        <end position="1364"/>
    </location>
</feature>
<dbReference type="GO" id="GO:0004222">
    <property type="term" value="F:metalloendopeptidase activity"/>
    <property type="evidence" value="ECO:0007669"/>
    <property type="project" value="TreeGrafter"/>
</dbReference>
<dbReference type="PRINTS" id="PR00092">
    <property type="entry name" value="TYROSINASE"/>
</dbReference>
<reference evidence="6 7" key="1">
    <citation type="journal article" date="2014" name="Genome Biol. Evol.">
        <title>The secreted proteins of Achlya hypogyna and Thraustotheca clavata identify the ancestral oomycete secretome and reveal gene acquisitions by horizontal gene transfer.</title>
        <authorList>
            <person name="Misner I."/>
            <person name="Blouin N."/>
            <person name="Leonard G."/>
            <person name="Richards T.A."/>
            <person name="Lane C.E."/>
        </authorList>
    </citation>
    <scope>NUCLEOTIDE SEQUENCE [LARGE SCALE GENOMIC DNA]</scope>
    <source>
        <strain evidence="6 7">ATCC 48635</strain>
    </source>
</reference>
<feature type="signal peptide" evidence="4">
    <location>
        <begin position="1"/>
        <end position="17"/>
    </location>
</feature>
<dbReference type="PROSITE" id="PS00498">
    <property type="entry name" value="TYROSINASE_2"/>
    <property type="match status" value="1"/>
</dbReference>
<dbReference type="Gene3D" id="1.10.1280.10">
    <property type="entry name" value="Di-copper center containing domain from catechol oxidase"/>
    <property type="match status" value="1"/>
</dbReference>
<feature type="domain" description="Tyrosinase copper-binding" evidence="5">
    <location>
        <begin position="1059"/>
        <end position="1070"/>
    </location>
</feature>
<dbReference type="GO" id="GO:0006508">
    <property type="term" value="P:proteolysis"/>
    <property type="evidence" value="ECO:0007669"/>
    <property type="project" value="TreeGrafter"/>
</dbReference>
<dbReference type="SUPFAM" id="SSF48056">
    <property type="entry name" value="Di-copper centre-containing domain"/>
    <property type="match status" value="1"/>
</dbReference>
<keyword evidence="7" id="KW-1185">Reference proteome</keyword>
<comment type="caution">
    <text evidence="6">The sequence shown here is derived from an EMBL/GenBank/DDBJ whole genome shotgun (WGS) entry which is preliminary data.</text>
</comment>
<dbReference type="STRING" id="1202772.A0A1V9YC80"/>
<evidence type="ECO:0000256" key="2">
    <source>
        <dbReference type="ARBA" id="ARBA00022737"/>
    </source>
</evidence>
<evidence type="ECO:0000256" key="1">
    <source>
        <dbReference type="ARBA" id="ARBA00022729"/>
    </source>
</evidence>
<evidence type="ECO:0000256" key="3">
    <source>
        <dbReference type="ARBA" id="ARBA00023157"/>
    </source>
</evidence>
<dbReference type="EMBL" id="JNBR01002243">
    <property type="protein sequence ID" value="OQR83299.1"/>
    <property type="molecule type" value="Genomic_DNA"/>
</dbReference>
<dbReference type="InterPro" id="IPR008922">
    <property type="entry name" value="Di-copper_centre_dom_sf"/>
</dbReference>
<organism evidence="6 7">
    <name type="scientific">Achlya hypogyna</name>
    <name type="common">Oomycete</name>
    <name type="synonym">Protoachlya hypogyna</name>
    <dbReference type="NCBI Taxonomy" id="1202772"/>
    <lineage>
        <taxon>Eukaryota</taxon>
        <taxon>Sar</taxon>
        <taxon>Stramenopiles</taxon>
        <taxon>Oomycota</taxon>
        <taxon>Saprolegniomycetes</taxon>
        <taxon>Saprolegniales</taxon>
        <taxon>Achlyaceae</taxon>
        <taxon>Achlya</taxon>
    </lineage>
</organism>
<keyword evidence="3" id="KW-1015">Disulfide bond</keyword>
<evidence type="ECO:0000313" key="6">
    <source>
        <dbReference type="EMBL" id="OQR83299.1"/>
    </source>
</evidence>
<dbReference type="InterPro" id="IPR043543">
    <property type="entry name" value="PAPPA/PAPPA2"/>
</dbReference>
<dbReference type="Pfam" id="PF00264">
    <property type="entry name" value="Tyrosinase"/>
    <property type="match status" value="1"/>
</dbReference>
<dbReference type="PANTHER" id="PTHR46130:SF3">
    <property type="entry name" value="CHROMOSOME UNDETERMINED SCAFFOLD_33, WHOLE GENOME SHOTGUN SEQUENCE"/>
    <property type="match status" value="1"/>
</dbReference>
<evidence type="ECO:0000313" key="7">
    <source>
        <dbReference type="Proteomes" id="UP000243579"/>
    </source>
</evidence>
<dbReference type="Proteomes" id="UP000243579">
    <property type="component" value="Unassembled WGS sequence"/>
</dbReference>
<dbReference type="NCBIfam" id="TIGR02232">
    <property type="entry name" value="myxo_disulf_rpt"/>
    <property type="match status" value="12"/>
</dbReference>
<keyword evidence="2" id="KW-0677">Repeat</keyword>